<dbReference type="EMBL" id="JANBPG010001139">
    <property type="protein sequence ID" value="KAJ1891538.1"/>
    <property type="molecule type" value="Genomic_DNA"/>
</dbReference>
<gene>
    <name evidence="1" type="ORF">LPJ66_006860</name>
</gene>
<feature type="non-terminal residue" evidence="1">
    <location>
        <position position="67"/>
    </location>
</feature>
<comment type="caution">
    <text evidence="1">The sequence shown here is derived from an EMBL/GenBank/DDBJ whole genome shotgun (WGS) entry which is preliminary data.</text>
</comment>
<evidence type="ECO:0000313" key="1">
    <source>
        <dbReference type="EMBL" id="KAJ1891538.1"/>
    </source>
</evidence>
<dbReference type="Proteomes" id="UP001150581">
    <property type="component" value="Unassembled WGS sequence"/>
</dbReference>
<proteinExistence type="predicted"/>
<accession>A0ACC1IIS5</accession>
<evidence type="ECO:0000313" key="2">
    <source>
        <dbReference type="Proteomes" id="UP001150581"/>
    </source>
</evidence>
<protein>
    <submittedName>
        <fullName evidence="1">Uncharacterized protein</fullName>
    </submittedName>
</protein>
<organism evidence="1 2">
    <name type="scientific">Kickxella alabastrina</name>
    <dbReference type="NCBI Taxonomy" id="61397"/>
    <lineage>
        <taxon>Eukaryota</taxon>
        <taxon>Fungi</taxon>
        <taxon>Fungi incertae sedis</taxon>
        <taxon>Zoopagomycota</taxon>
        <taxon>Kickxellomycotina</taxon>
        <taxon>Kickxellomycetes</taxon>
        <taxon>Kickxellales</taxon>
        <taxon>Kickxellaceae</taxon>
        <taxon>Kickxella</taxon>
    </lineage>
</organism>
<reference evidence="1" key="1">
    <citation type="submission" date="2022-07" db="EMBL/GenBank/DDBJ databases">
        <title>Phylogenomic reconstructions and comparative analyses of Kickxellomycotina fungi.</title>
        <authorList>
            <person name="Reynolds N.K."/>
            <person name="Stajich J.E."/>
            <person name="Barry K."/>
            <person name="Grigoriev I.V."/>
            <person name="Crous P."/>
            <person name="Smith M.E."/>
        </authorList>
    </citation>
    <scope>NUCLEOTIDE SEQUENCE</scope>
    <source>
        <strain evidence="1">Benny 63K</strain>
    </source>
</reference>
<keyword evidence="2" id="KW-1185">Reference proteome</keyword>
<name>A0ACC1IIS5_9FUNG</name>
<sequence length="67" mass="7131">MSSAHSSSTESASESMLTRRKAATTTSPRPHDNVAFEDVTDSNFVYEFGGPIGAASMIVGFPLLMAY</sequence>